<gene>
    <name evidence="2" type="ORF">K432DRAFT_383584</name>
</gene>
<dbReference type="PROSITE" id="PS50056">
    <property type="entry name" value="TYR_PHOSPHATASE_2"/>
    <property type="match status" value="1"/>
</dbReference>
<dbReference type="InterPro" id="IPR026893">
    <property type="entry name" value="Tyr/Ser_Pase_IphP-type"/>
</dbReference>
<feature type="domain" description="Tyrosine specific protein phosphatases" evidence="1">
    <location>
        <begin position="185"/>
        <end position="234"/>
    </location>
</feature>
<protein>
    <submittedName>
        <fullName evidence="2">Tyrosine/serine phosphatase-like protein</fullName>
    </submittedName>
</protein>
<reference evidence="2 3" key="1">
    <citation type="journal article" date="2016" name="Nat. Commun.">
        <title>Ectomycorrhizal ecology is imprinted in the genome of the dominant symbiotic fungus Cenococcum geophilum.</title>
        <authorList>
            <consortium name="DOE Joint Genome Institute"/>
            <person name="Peter M."/>
            <person name="Kohler A."/>
            <person name="Ohm R.A."/>
            <person name="Kuo A."/>
            <person name="Krutzmann J."/>
            <person name="Morin E."/>
            <person name="Arend M."/>
            <person name="Barry K.W."/>
            <person name="Binder M."/>
            <person name="Choi C."/>
            <person name="Clum A."/>
            <person name="Copeland A."/>
            <person name="Grisel N."/>
            <person name="Haridas S."/>
            <person name="Kipfer T."/>
            <person name="LaButti K."/>
            <person name="Lindquist E."/>
            <person name="Lipzen A."/>
            <person name="Maire R."/>
            <person name="Meier B."/>
            <person name="Mihaltcheva S."/>
            <person name="Molinier V."/>
            <person name="Murat C."/>
            <person name="Poggeler S."/>
            <person name="Quandt C.A."/>
            <person name="Sperisen C."/>
            <person name="Tritt A."/>
            <person name="Tisserant E."/>
            <person name="Crous P.W."/>
            <person name="Henrissat B."/>
            <person name="Nehls U."/>
            <person name="Egli S."/>
            <person name="Spatafora J.W."/>
            <person name="Grigoriev I.V."/>
            <person name="Martin F.M."/>
        </authorList>
    </citation>
    <scope>NUCLEOTIDE SEQUENCE [LARGE SCALE GENOMIC DNA]</scope>
    <source>
        <strain evidence="2 3">CBS 459.81</strain>
    </source>
</reference>
<dbReference type="PANTHER" id="PTHR31126:SF10">
    <property type="entry name" value="PROTEIN PHOSPHATASE, PUTATIVE (AFU_ORTHOLOGUE AFUA_6G06650)-RELATED"/>
    <property type="match status" value="1"/>
</dbReference>
<name>A0A8E2JDP6_9PEZI</name>
<dbReference type="Proteomes" id="UP000250266">
    <property type="component" value="Unassembled WGS sequence"/>
</dbReference>
<dbReference type="PROSITE" id="PS00383">
    <property type="entry name" value="TYR_PHOSPHATASE_1"/>
    <property type="match status" value="1"/>
</dbReference>
<accession>A0A8E2JDP6</accession>
<dbReference type="PANTHER" id="PTHR31126">
    <property type="entry name" value="TYROSINE-PROTEIN PHOSPHATASE"/>
    <property type="match status" value="1"/>
</dbReference>
<evidence type="ECO:0000259" key="1">
    <source>
        <dbReference type="PROSITE" id="PS50056"/>
    </source>
</evidence>
<dbReference type="GO" id="GO:0004721">
    <property type="term" value="F:phosphoprotein phosphatase activity"/>
    <property type="evidence" value="ECO:0007669"/>
    <property type="project" value="InterPro"/>
</dbReference>
<dbReference type="Gene3D" id="3.90.190.10">
    <property type="entry name" value="Protein tyrosine phosphatase superfamily"/>
    <property type="match status" value="1"/>
</dbReference>
<dbReference type="OrthoDB" id="9988524at2759"/>
<evidence type="ECO:0000313" key="2">
    <source>
        <dbReference type="EMBL" id="OCK78815.1"/>
    </source>
</evidence>
<organism evidence="2 3">
    <name type="scientific">Lepidopterella palustris CBS 459.81</name>
    <dbReference type="NCBI Taxonomy" id="1314670"/>
    <lineage>
        <taxon>Eukaryota</taxon>
        <taxon>Fungi</taxon>
        <taxon>Dikarya</taxon>
        <taxon>Ascomycota</taxon>
        <taxon>Pezizomycotina</taxon>
        <taxon>Dothideomycetes</taxon>
        <taxon>Pleosporomycetidae</taxon>
        <taxon>Mytilinidiales</taxon>
        <taxon>Argynnaceae</taxon>
        <taxon>Lepidopterella</taxon>
    </lineage>
</organism>
<keyword evidence="3" id="KW-1185">Reference proteome</keyword>
<sequence>MAPLHTPFQTILNFRDVGQKINTSVNTNLMKTGKLYRGARPDEASPEDRRKLVNDYGIKNIIDLRTKTEHIQAAQKRDAKIKSSAAIPQTNDAAAEPLKIPGVTYHEINFNGKGFEKMLISRTSWAEFGKIVGLMAFGYRLEAISVLGPKMVESGLQGLATDSLDVCGKEVCETFTILAEPSNWPILIHCTQGKDRTGLIVILVLFLLGASTEAVMEDYMLSEPELLPEKASRMKEIQSIGLTEHFATCPEDLVKRVHQHIVDRYGSVMKYLLGVGVTLEMQERIKGILAA</sequence>
<proteinExistence type="predicted"/>
<dbReference type="AlphaFoldDB" id="A0A8E2JDP6"/>
<dbReference type="EMBL" id="KV745038">
    <property type="protein sequence ID" value="OCK78815.1"/>
    <property type="molecule type" value="Genomic_DNA"/>
</dbReference>
<dbReference type="InterPro" id="IPR000387">
    <property type="entry name" value="Tyr_Pase_dom"/>
</dbReference>
<dbReference type="Pfam" id="PF13350">
    <property type="entry name" value="Y_phosphatase3"/>
    <property type="match status" value="1"/>
</dbReference>
<dbReference type="SUPFAM" id="SSF52799">
    <property type="entry name" value="(Phosphotyrosine protein) phosphatases II"/>
    <property type="match status" value="1"/>
</dbReference>
<evidence type="ECO:0000313" key="3">
    <source>
        <dbReference type="Proteomes" id="UP000250266"/>
    </source>
</evidence>
<dbReference type="InterPro" id="IPR016130">
    <property type="entry name" value="Tyr_Pase_AS"/>
</dbReference>
<dbReference type="InterPro" id="IPR029021">
    <property type="entry name" value="Prot-tyrosine_phosphatase-like"/>
</dbReference>